<feature type="region of interest" description="Disordered" evidence="1">
    <location>
        <begin position="126"/>
        <end position="186"/>
    </location>
</feature>
<sequence>MKTFAAQLVAVSLAVSGALAQTVNTPANAVVCQPLQITWSGGTLHIAFIMTSLTCSMTDCLHTEPSAAAIRDFGTVTGTSFTWNPVNLPAGTLIGINLRDSTGTLAQSAAFPVNPGTDDKCLTATTTTSTSTTATTSGTTSATTSTTSTTTSSTTTTTTATTTTTPRPSSSSTSTTSTSTTGTAPAANTAAAGNGAVGLGQVHLAGALGAIGAAALLLA</sequence>
<comment type="caution">
    <text evidence="3">The sequence shown here is derived from an EMBL/GenBank/DDBJ whole genome shotgun (WGS) entry which is preliminary data.</text>
</comment>
<gene>
    <name evidence="3" type="ORF">D9611_001839</name>
</gene>
<evidence type="ECO:0000313" key="3">
    <source>
        <dbReference type="EMBL" id="KAF5341711.1"/>
    </source>
</evidence>
<feature type="signal peptide" evidence="2">
    <location>
        <begin position="1"/>
        <end position="20"/>
    </location>
</feature>
<evidence type="ECO:0000256" key="1">
    <source>
        <dbReference type="SAM" id="MobiDB-lite"/>
    </source>
</evidence>
<accession>A0A8H5FM11</accession>
<protein>
    <submittedName>
        <fullName evidence="3">Uncharacterized protein</fullName>
    </submittedName>
</protein>
<name>A0A8H5FM11_9AGAR</name>
<keyword evidence="2" id="KW-0732">Signal</keyword>
<dbReference type="Proteomes" id="UP000541558">
    <property type="component" value="Unassembled WGS sequence"/>
</dbReference>
<organism evidence="3 4">
    <name type="scientific">Ephemerocybe angulata</name>
    <dbReference type="NCBI Taxonomy" id="980116"/>
    <lineage>
        <taxon>Eukaryota</taxon>
        <taxon>Fungi</taxon>
        <taxon>Dikarya</taxon>
        <taxon>Basidiomycota</taxon>
        <taxon>Agaricomycotina</taxon>
        <taxon>Agaricomycetes</taxon>
        <taxon>Agaricomycetidae</taxon>
        <taxon>Agaricales</taxon>
        <taxon>Agaricineae</taxon>
        <taxon>Psathyrellaceae</taxon>
        <taxon>Ephemerocybe</taxon>
    </lineage>
</organism>
<dbReference type="AlphaFoldDB" id="A0A8H5FM11"/>
<proteinExistence type="predicted"/>
<evidence type="ECO:0000313" key="4">
    <source>
        <dbReference type="Proteomes" id="UP000541558"/>
    </source>
</evidence>
<dbReference type="EMBL" id="JAACJK010000001">
    <property type="protein sequence ID" value="KAF5341711.1"/>
    <property type="molecule type" value="Genomic_DNA"/>
</dbReference>
<feature type="chain" id="PRO_5034937826" evidence="2">
    <location>
        <begin position="21"/>
        <end position="219"/>
    </location>
</feature>
<reference evidence="3 4" key="1">
    <citation type="journal article" date="2020" name="ISME J.">
        <title>Uncovering the hidden diversity of litter-decomposition mechanisms in mushroom-forming fungi.</title>
        <authorList>
            <person name="Floudas D."/>
            <person name="Bentzer J."/>
            <person name="Ahren D."/>
            <person name="Johansson T."/>
            <person name="Persson P."/>
            <person name="Tunlid A."/>
        </authorList>
    </citation>
    <scope>NUCLEOTIDE SEQUENCE [LARGE SCALE GENOMIC DNA]</scope>
    <source>
        <strain evidence="3 4">CBS 175.51</strain>
    </source>
</reference>
<keyword evidence="4" id="KW-1185">Reference proteome</keyword>
<dbReference type="OrthoDB" id="3362246at2759"/>
<evidence type="ECO:0000256" key="2">
    <source>
        <dbReference type="SAM" id="SignalP"/>
    </source>
</evidence>